<dbReference type="CDD" id="cd12346">
    <property type="entry name" value="RRM3_NGR1_NAM8_like"/>
    <property type="match status" value="1"/>
</dbReference>
<proteinExistence type="predicted"/>
<evidence type="ECO:0000259" key="5">
    <source>
        <dbReference type="PROSITE" id="PS50102"/>
    </source>
</evidence>
<evidence type="ECO:0000256" key="3">
    <source>
        <dbReference type="PROSITE-ProRule" id="PRU00176"/>
    </source>
</evidence>
<dbReference type="SUPFAM" id="SSF54928">
    <property type="entry name" value="RNA-binding domain, RBD"/>
    <property type="match status" value="1"/>
</dbReference>
<feature type="compositionally biased region" description="Polar residues" evidence="4">
    <location>
        <begin position="593"/>
        <end position="611"/>
    </location>
</feature>
<evidence type="ECO:0000256" key="1">
    <source>
        <dbReference type="ARBA" id="ARBA00022737"/>
    </source>
</evidence>
<dbReference type="SMART" id="SM00360">
    <property type="entry name" value="RRM"/>
    <property type="match status" value="2"/>
</dbReference>
<dbReference type="InterPro" id="IPR035979">
    <property type="entry name" value="RBD_domain_sf"/>
</dbReference>
<dbReference type="EMBL" id="KN881649">
    <property type="protein sequence ID" value="KIY51661.1"/>
    <property type="molecule type" value="Genomic_DNA"/>
</dbReference>
<feature type="domain" description="RRM" evidence="5">
    <location>
        <begin position="112"/>
        <end position="206"/>
    </location>
</feature>
<feature type="region of interest" description="Disordered" evidence="4">
    <location>
        <begin position="581"/>
        <end position="611"/>
    </location>
</feature>
<evidence type="ECO:0000313" key="6">
    <source>
        <dbReference type="EMBL" id="KIY51661.1"/>
    </source>
</evidence>
<reference evidence="6 7" key="1">
    <citation type="journal article" date="2015" name="Fungal Genet. Biol.">
        <title>Evolution of novel wood decay mechanisms in Agaricales revealed by the genome sequences of Fistulina hepatica and Cylindrobasidium torrendii.</title>
        <authorList>
            <person name="Floudas D."/>
            <person name="Held B.W."/>
            <person name="Riley R."/>
            <person name="Nagy L.G."/>
            <person name="Koehler G."/>
            <person name="Ransdell A.S."/>
            <person name="Younus H."/>
            <person name="Chow J."/>
            <person name="Chiniquy J."/>
            <person name="Lipzen A."/>
            <person name="Tritt A."/>
            <person name="Sun H."/>
            <person name="Haridas S."/>
            <person name="LaButti K."/>
            <person name="Ohm R.A."/>
            <person name="Kues U."/>
            <person name="Blanchette R.A."/>
            <person name="Grigoriev I.V."/>
            <person name="Minto R.E."/>
            <person name="Hibbett D.S."/>
        </authorList>
    </citation>
    <scope>NUCLEOTIDE SEQUENCE [LARGE SCALE GENOMIC DNA]</scope>
    <source>
        <strain evidence="6 7">ATCC 64428</strain>
    </source>
</reference>
<keyword evidence="2 3" id="KW-0694">RNA-binding</keyword>
<dbReference type="Proteomes" id="UP000054144">
    <property type="component" value="Unassembled WGS sequence"/>
</dbReference>
<dbReference type="Pfam" id="PF00076">
    <property type="entry name" value="RRM_1"/>
    <property type="match status" value="2"/>
</dbReference>
<feature type="region of interest" description="Disordered" evidence="4">
    <location>
        <begin position="535"/>
        <end position="569"/>
    </location>
</feature>
<keyword evidence="1" id="KW-0677">Repeat</keyword>
<sequence>MDEEYVKQVCGLMGWDPIQIKVPQPVPDPAFSQQPNNAGYCLLTFPTPAQAASVLAQVNNPPGSPAAAAAPAPPMPNSAKPFVMNWATAVPPPLPAPHNFAATNPQAYSKEYSIFVGDLAPETSNSDLVAVFRNPVLGLRNDREPKFIRPFLSCKSAKIMLDPVTGVSRGYGFVRFTDEADQQRALIEMHGLYCLSRPMRISPATANTSAMSATSTTPGLSIAVDQPRSISDPLASQRLMPEESWKHQAQARAILGNLIGPNGEQLTSTDPYNTTVFVGGLSPLINEDTLRTFFSPFGEIHYVKVPVGKHCGFVQFVRKADAERAIARMQGFQIGGSRIRLSWGRSQYKAAQAAAQAAQAATLQAQYGSSAASSHYLANTAPQYLLDTPLASMTPEQAIQLLQRFYLNQNTNQQPSTSLDQMTAIQTTLGQMTAASTLGQPSALGQSSALRQPTALGQSSMATMPTFSPFSPDPNPASIASRVDSSTFARPESGAFSARLESLQSNKTYTSASRYTSYLDNVGASAYLENSPPSLQVNRAPVSRPSSGALPSVAATAGKDGNGHEYDALQDVNGTLASLDLDSWKAPGAGDGSESSSTASVQFRVGPTSSP</sequence>
<dbReference type="GO" id="GO:0005829">
    <property type="term" value="C:cytosol"/>
    <property type="evidence" value="ECO:0007669"/>
    <property type="project" value="TreeGrafter"/>
</dbReference>
<gene>
    <name evidence="6" type="ORF">FISHEDRAFT_36786</name>
</gene>
<dbReference type="PANTHER" id="PTHR47640:SF10">
    <property type="entry name" value="TRNA SELENOCYSTEINE 1-ASSOCIATED PROTEIN 1-RELATED"/>
    <property type="match status" value="1"/>
</dbReference>
<accession>A0A0D7AK33</accession>
<dbReference type="InterPro" id="IPR012677">
    <property type="entry name" value="Nucleotide-bd_a/b_plait_sf"/>
</dbReference>
<dbReference type="InterPro" id="IPR000504">
    <property type="entry name" value="RRM_dom"/>
</dbReference>
<dbReference type="PANTHER" id="PTHR47640">
    <property type="entry name" value="TRNA SELENOCYSTEINE 1-ASSOCIATED PROTEIN 1-RELATED-RELATED"/>
    <property type="match status" value="1"/>
</dbReference>
<dbReference type="InterPro" id="IPR050825">
    <property type="entry name" value="RBM42_RBP45_47-like"/>
</dbReference>
<dbReference type="AlphaFoldDB" id="A0A0D7AK33"/>
<dbReference type="GO" id="GO:0003729">
    <property type="term" value="F:mRNA binding"/>
    <property type="evidence" value="ECO:0007669"/>
    <property type="project" value="InterPro"/>
</dbReference>
<protein>
    <submittedName>
        <fullName evidence="6">RNA-binding domain-containing protein</fullName>
    </submittedName>
</protein>
<feature type="domain" description="RRM" evidence="5">
    <location>
        <begin position="274"/>
        <end position="346"/>
    </location>
</feature>
<dbReference type="OrthoDB" id="446113at2759"/>
<keyword evidence="7" id="KW-1185">Reference proteome</keyword>
<organism evidence="6 7">
    <name type="scientific">Fistulina hepatica ATCC 64428</name>
    <dbReference type="NCBI Taxonomy" id="1128425"/>
    <lineage>
        <taxon>Eukaryota</taxon>
        <taxon>Fungi</taxon>
        <taxon>Dikarya</taxon>
        <taxon>Basidiomycota</taxon>
        <taxon>Agaricomycotina</taxon>
        <taxon>Agaricomycetes</taxon>
        <taxon>Agaricomycetidae</taxon>
        <taxon>Agaricales</taxon>
        <taxon>Fistulinaceae</taxon>
        <taxon>Fistulina</taxon>
    </lineage>
</organism>
<evidence type="ECO:0000256" key="2">
    <source>
        <dbReference type="ARBA" id="ARBA00022884"/>
    </source>
</evidence>
<evidence type="ECO:0000256" key="4">
    <source>
        <dbReference type="SAM" id="MobiDB-lite"/>
    </source>
</evidence>
<evidence type="ECO:0000313" key="7">
    <source>
        <dbReference type="Proteomes" id="UP000054144"/>
    </source>
</evidence>
<dbReference type="PROSITE" id="PS50102">
    <property type="entry name" value="RRM"/>
    <property type="match status" value="2"/>
</dbReference>
<dbReference type="Gene3D" id="3.30.70.330">
    <property type="match status" value="3"/>
</dbReference>
<name>A0A0D7AK33_9AGAR</name>